<dbReference type="AlphaFoldDB" id="A0A926F845"/>
<sequence>MNTDNIFGKRLTSARKMAGLSLQALADKLGNVITKQSLNKYEQGIMKPDSSILIALANILNVSVDFFFYEPLENLTLDNVRFRKFSTKINKTQSCSIEEKAKEAIARRLRIFNLLGNKNEVAQFNFGEVTSSNVEEAAMSFRLQWELGNDPINDVITMLEDHGYWIIEIEAPDGFDGFHTRILNYEIIVLRKIAPNEDQVRRRMSALHEFAHSVLRFGKEISEKEEEKLCTAFASAVLYPYNLVLKEMSAGKFHFYTQELYLLKEKWGISIKAIIYRAYSVGILKDFVFKKMMISYQTKFKLGEKKVFPSKEEPTLFAKMIFNAIGMGVLSLTEAAHLLDISIDEFRNQIDSVA</sequence>
<comment type="similarity">
    <text evidence="1">Belongs to the short-chain fatty acyl-CoA assimilation regulator (ScfR) family.</text>
</comment>
<dbReference type="PROSITE" id="PS50943">
    <property type="entry name" value="HTH_CROC1"/>
    <property type="match status" value="1"/>
</dbReference>
<dbReference type="Pfam" id="PF06114">
    <property type="entry name" value="Peptidase_M78"/>
    <property type="match status" value="1"/>
</dbReference>
<dbReference type="Gene3D" id="1.10.260.40">
    <property type="entry name" value="lambda repressor-like DNA-binding domains"/>
    <property type="match status" value="1"/>
</dbReference>
<dbReference type="Pfam" id="PF01381">
    <property type="entry name" value="HTH_3"/>
    <property type="match status" value="1"/>
</dbReference>
<dbReference type="InterPro" id="IPR010359">
    <property type="entry name" value="IrrE_HExxH"/>
</dbReference>
<dbReference type="SMART" id="SM00530">
    <property type="entry name" value="HTH_XRE"/>
    <property type="match status" value="1"/>
</dbReference>
<dbReference type="EMBL" id="JACRTF010000001">
    <property type="protein sequence ID" value="MBC8593590.1"/>
    <property type="molecule type" value="Genomic_DNA"/>
</dbReference>
<accession>A0A926F845</accession>
<dbReference type="InterPro" id="IPR001387">
    <property type="entry name" value="Cro/C1-type_HTH"/>
</dbReference>
<dbReference type="InterPro" id="IPR010982">
    <property type="entry name" value="Lambda_DNA-bd_dom_sf"/>
</dbReference>
<dbReference type="PANTHER" id="PTHR43236:SF1">
    <property type="entry name" value="BLL7220 PROTEIN"/>
    <property type="match status" value="1"/>
</dbReference>
<feature type="domain" description="HTH cro/C1-type" evidence="2">
    <location>
        <begin position="11"/>
        <end position="67"/>
    </location>
</feature>
<dbReference type="InterPro" id="IPR052345">
    <property type="entry name" value="Rad_response_metalloprotease"/>
</dbReference>
<dbReference type="Proteomes" id="UP000651085">
    <property type="component" value="Unassembled WGS sequence"/>
</dbReference>
<dbReference type="SUPFAM" id="SSF47413">
    <property type="entry name" value="lambda repressor-like DNA-binding domains"/>
    <property type="match status" value="1"/>
</dbReference>
<gene>
    <name evidence="3" type="ORF">H8744_10085</name>
</gene>
<dbReference type="RefSeq" id="WP_262434717.1">
    <property type="nucleotide sequence ID" value="NZ_JACRTF010000001.1"/>
</dbReference>
<keyword evidence="4" id="KW-1185">Reference proteome</keyword>
<reference evidence="3" key="1">
    <citation type="submission" date="2020-08" db="EMBL/GenBank/DDBJ databases">
        <title>Genome public.</title>
        <authorList>
            <person name="Liu C."/>
            <person name="Sun Q."/>
        </authorList>
    </citation>
    <scope>NUCLEOTIDE SEQUENCE</scope>
    <source>
        <strain evidence="3">N12</strain>
    </source>
</reference>
<evidence type="ECO:0000313" key="3">
    <source>
        <dbReference type="EMBL" id="MBC8593590.1"/>
    </source>
</evidence>
<dbReference type="PANTHER" id="PTHR43236">
    <property type="entry name" value="ANTITOXIN HIGA1"/>
    <property type="match status" value="1"/>
</dbReference>
<evidence type="ECO:0000259" key="2">
    <source>
        <dbReference type="PROSITE" id="PS50943"/>
    </source>
</evidence>
<evidence type="ECO:0000313" key="4">
    <source>
        <dbReference type="Proteomes" id="UP000651085"/>
    </source>
</evidence>
<dbReference type="CDD" id="cd00093">
    <property type="entry name" value="HTH_XRE"/>
    <property type="match status" value="1"/>
</dbReference>
<name>A0A926F845_9BACT</name>
<dbReference type="GO" id="GO:0003677">
    <property type="term" value="F:DNA binding"/>
    <property type="evidence" value="ECO:0007669"/>
    <property type="project" value="InterPro"/>
</dbReference>
<comment type="caution">
    <text evidence="3">The sequence shown here is derived from an EMBL/GenBank/DDBJ whole genome shotgun (WGS) entry which is preliminary data.</text>
</comment>
<protein>
    <submittedName>
        <fullName evidence="3">ImmA/IrrE family metallo-endopeptidase</fullName>
    </submittedName>
</protein>
<evidence type="ECO:0000256" key="1">
    <source>
        <dbReference type="ARBA" id="ARBA00007227"/>
    </source>
</evidence>
<organism evidence="3 4">
    <name type="scientific">Jilunia laotingensis</name>
    <dbReference type="NCBI Taxonomy" id="2763675"/>
    <lineage>
        <taxon>Bacteria</taxon>
        <taxon>Pseudomonadati</taxon>
        <taxon>Bacteroidota</taxon>
        <taxon>Bacteroidia</taxon>
        <taxon>Bacteroidales</taxon>
        <taxon>Bacteroidaceae</taxon>
        <taxon>Jilunia</taxon>
    </lineage>
</organism>
<proteinExistence type="inferred from homology"/>